<dbReference type="AlphaFoldDB" id="A0AAW0HT98"/>
<keyword evidence="1" id="KW-0547">Nucleotide-binding</keyword>
<evidence type="ECO:0000256" key="4">
    <source>
        <dbReference type="ARBA" id="ARBA00023175"/>
    </source>
</evidence>
<dbReference type="EMBL" id="JBBHLL010000344">
    <property type="protein sequence ID" value="KAK7805308.1"/>
    <property type="molecule type" value="Genomic_DNA"/>
</dbReference>
<name>A0AAW0HT98_MYOGA</name>
<keyword evidence="2" id="KW-0067">ATP-binding</keyword>
<dbReference type="GO" id="GO:0003779">
    <property type="term" value="F:actin binding"/>
    <property type="evidence" value="ECO:0007669"/>
    <property type="project" value="UniProtKB-KW"/>
</dbReference>
<evidence type="ECO:0000313" key="8">
    <source>
        <dbReference type="Proteomes" id="UP001488838"/>
    </source>
</evidence>
<dbReference type="GO" id="GO:0005524">
    <property type="term" value="F:ATP binding"/>
    <property type="evidence" value="ECO:0007669"/>
    <property type="project" value="UniProtKB-KW"/>
</dbReference>
<keyword evidence="5" id="KW-0009">Actin-binding</keyword>
<feature type="non-terminal residue" evidence="7">
    <location>
        <position position="128"/>
    </location>
</feature>
<dbReference type="InterPro" id="IPR001609">
    <property type="entry name" value="Myosin_head_motor_dom-like"/>
</dbReference>
<evidence type="ECO:0000313" key="7">
    <source>
        <dbReference type="EMBL" id="KAK7805308.1"/>
    </source>
</evidence>
<evidence type="ECO:0000256" key="3">
    <source>
        <dbReference type="ARBA" id="ARBA00023123"/>
    </source>
</evidence>
<reference evidence="7 8" key="1">
    <citation type="journal article" date="2023" name="bioRxiv">
        <title>Conserved and derived expression patterns and positive selection on dental genes reveal complex evolutionary context of ever-growing rodent molars.</title>
        <authorList>
            <person name="Calamari Z.T."/>
            <person name="Song A."/>
            <person name="Cohen E."/>
            <person name="Akter M."/>
            <person name="Roy R.D."/>
            <person name="Hallikas O."/>
            <person name="Christensen M.M."/>
            <person name="Li P."/>
            <person name="Marangoni P."/>
            <person name="Jernvall J."/>
            <person name="Klein O.D."/>
        </authorList>
    </citation>
    <scope>NUCLEOTIDE SEQUENCE [LARGE SCALE GENOMIC DNA]</scope>
    <source>
        <strain evidence="7">V071</strain>
    </source>
</reference>
<dbReference type="GO" id="GO:0016459">
    <property type="term" value="C:myosin complex"/>
    <property type="evidence" value="ECO:0007669"/>
    <property type="project" value="UniProtKB-KW"/>
</dbReference>
<dbReference type="Pfam" id="PF00063">
    <property type="entry name" value="Myosin_head"/>
    <property type="match status" value="1"/>
</dbReference>
<sequence>MGGVTVGASVFHDLLETSRVVFQAQAERSFHVFYELLAGLDSEDREKLSLQGPEAYYYLNQVEQRLSGTVRPGFSGCCGDPRNCPPPQACCALQGRACRLQDKEDAQDFKGLVKALRVLGLCAEELTE</sequence>
<organism evidence="7 8">
    <name type="scientific">Myodes glareolus</name>
    <name type="common">Bank vole</name>
    <name type="synonym">Clethrionomys glareolus</name>
    <dbReference type="NCBI Taxonomy" id="447135"/>
    <lineage>
        <taxon>Eukaryota</taxon>
        <taxon>Metazoa</taxon>
        <taxon>Chordata</taxon>
        <taxon>Craniata</taxon>
        <taxon>Vertebrata</taxon>
        <taxon>Euteleostomi</taxon>
        <taxon>Mammalia</taxon>
        <taxon>Eutheria</taxon>
        <taxon>Euarchontoglires</taxon>
        <taxon>Glires</taxon>
        <taxon>Rodentia</taxon>
        <taxon>Myomorpha</taxon>
        <taxon>Muroidea</taxon>
        <taxon>Cricetidae</taxon>
        <taxon>Arvicolinae</taxon>
        <taxon>Myodes</taxon>
    </lineage>
</organism>
<evidence type="ECO:0000259" key="6">
    <source>
        <dbReference type="PROSITE" id="PS51456"/>
    </source>
</evidence>
<dbReference type="InterPro" id="IPR027417">
    <property type="entry name" value="P-loop_NTPase"/>
</dbReference>
<dbReference type="Gene3D" id="3.40.850.10">
    <property type="entry name" value="Kinesin motor domain"/>
    <property type="match status" value="1"/>
</dbReference>
<dbReference type="Proteomes" id="UP001488838">
    <property type="component" value="Unassembled WGS sequence"/>
</dbReference>
<dbReference type="PROSITE" id="PS51456">
    <property type="entry name" value="MYOSIN_MOTOR"/>
    <property type="match status" value="1"/>
</dbReference>
<keyword evidence="3 5" id="KW-0518">Myosin</keyword>
<comment type="caution">
    <text evidence="5">Lacks conserved residue(s) required for the propagation of feature annotation.</text>
</comment>
<accession>A0AAW0HT98</accession>
<evidence type="ECO:0000256" key="1">
    <source>
        <dbReference type="ARBA" id="ARBA00022741"/>
    </source>
</evidence>
<dbReference type="GO" id="GO:0003774">
    <property type="term" value="F:cytoskeletal motor activity"/>
    <property type="evidence" value="ECO:0007669"/>
    <property type="project" value="InterPro"/>
</dbReference>
<gene>
    <name evidence="7" type="ORF">U0070_027147</name>
</gene>
<comment type="caution">
    <text evidence="7">The sequence shown here is derived from an EMBL/GenBank/DDBJ whole genome shotgun (WGS) entry which is preliminary data.</text>
</comment>
<comment type="similarity">
    <text evidence="5">Belongs to the TRAFAC class myosin-kinesin ATPase superfamily. Myosin family.</text>
</comment>
<keyword evidence="8" id="KW-1185">Reference proteome</keyword>
<dbReference type="PANTHER" id="PTHR22692">
    <property type="entry name" value="MYOSIN VII, XV"/>
    <property type="match status" value="1"/>
</dbReference>
<proteinExistence type="inferred from homology"/>
<feature type="domain" description="Myosin motor" evidence="6">
    <location>
        <begin position="1"/>
        <end position="128"/>
    </location>
</feature>
<dbReference type="InterPro" id="IPR036961">
    <property type="entry name" value="Kinesin_motor_dom_sf"/>
</dbReference>
<dbReference type="SUPFAM" id="SSF52540">
    <property type="entry name" value="P-loop containing nucleoside triphosphate hydrolases"/>
    <property type="match status" value="1"/>
</dbReference>
<dbReference type="InterPro" id="IPR051567">
    <property type="entry name" value="Unconventional_Myosin_ATPase"/>
</dbReference>
<evidence type="ECO:0000256" key="5">
    <source>
        <dbReference type="PROSITE-ProRule" id="PRU00782"/>
    </source>
</evidence>
<dbReference type="PANTHER" id="PTHR22692:SF16">
    <property type="entry name" value="MYOSIN XVB"/>
    <property type="match status" value="1"/>
</dbReference>
<protein>
    <recommendedName>
        <fullName evidence="6">Myosin motor domain-containing protein</fullName>
    </recommendedName>
</protein>
<evidence type="ECO:0000256" key="2">
    <source>
        <dbReference type="ARBA" id="ARBA00022840"/>
    </source>
</evidence>
<keyword evidence="4" id="KW-0505">Motor protein</keyword>